<proteinExistence type="predicted"/>
<reference evidence="2 3" key="1">
    <citation type="submission" date="2016-10" db="EMBL/GenBank/DDBJ databases">
        <title>Proteomics and genomics reveal pathogen-plant mechanisms compatible with a hemibiotrophic lifestyle of Diplodia corticola.</title>
        <authorList>
            <person name="Fernandes I."/>
            <person name="De Jonge R."/>
            <person name="Van De Peer Y."/>
            <person name="Devreese B."/>
            <person name="Alves A."/>
            <person name="Esteves A.C."/>
        </authorList>
    </citation>
    <scope>NUCLEOTIDE SEQUENCE [LARGE SCALE GENOMIC DNA]</scope>
    <source>
        <strain evidence="2 3">CBS 112549</strain>
    </source>
</reference>
<evidence type="ECO:0000313" key="3">
    <source>
        <dbReference type="Proteomes" id="UP000183809"/>
    </source>
</evidence>
<evidence type="ECO:0008006" key="4">
    <source>
        <dbReference type="Google" id="ProtNLM"/>
    </source>
</evidence>
<evidence type="ECO:0000256" key="1">
    <source>
        <dbReference type="SAM" id="MobiDB-lite"/>
    </source>
</evidence>
<dbReference type="EMBL" id="MNUE01000063">
    <property type="protein sequence ID" value="OJD30291.1"/>
    <property type="molecule type" value="Genomic_DNA"/>
</dbReference>
<dbReference type="PANTHER" id="PTHR41677:SF1">
    <property type="entry name" value="FE2OG DIOXYGENASE DOMAIN-CONTAINING PROTEIN"/>
    <property type="match status" value="1"/>
</dbReference>
<dbReference type="GeneID" id="31018374"/>
<organism evidence="2 3">
    <name type="scientific">Diplodia corticola</name>
    <dbReference type="NCBI Taxonomy" id="236234"/>
    <lineage>
        <taxon>Eukaryota</taxon>
        <taxon>Fungi</taxon>
        <taxon>Dikarya</taxon>
        <taxon>Ascomycota</taxon>
        <taxon>Pezizomycotina</taxon>
        <taxon>Dothideomycetes</taxon>
        <taxon>Dothideomycetes incertae sedis</taxon>
        <taxon>Botryosphaeriales</taxon>
        <taxon>Botryosphaeriaceae</taxon>
        <taxon>Diplodia</taxon>
    </lineage>
</organism>
<evidence type="ECO:0000313" key="2">
    <source>
        <dbReference type="EMBL" id="OJD30291.1"/>
    </source>
</evidence>
<sequence length="352" mass="39153">MPSAIYEDVLTPAPTPPKVTGPTTKRATRPTNKLPQSLIDGSRVEEKAPFDAEKHLVFQAPEKIYTMEEIGLRGSGISPNAVSEPFPLFSGEAIRQMRAEIFSDASIEQCQYASTFNKNMIRGMGPERAPFIHDAWSSPEVLSKISQVAGIELVPALDFDIANINISTGDTTVDLAEAEKQQFVGDDVSAVAWHYDSYPFVCVTMLSDCTDMVGGETALRTATGDVMKVRGPVMGSAVVLQGRYIEHQALKAFGGRERITMVTSLRAKSPHVKDETILTGVRGISDLSAIYTQYTEYRLQILEERIRERLRMERRREVAKRPFDIEDTRKWLVGQRGFVDAMLQEIYAVGDD</sequence>
<accession>A0A1J9RCR1</accession>
<dbReference type="STRING" id="236234.A0A1J9RCR1"/>
<dbReference type="Proteomes" id="UP000183809">
    <property type="component" value="Unassembled WGS sequence"/>
</dbReference>
<dbReference type="OrthoDB" id="10256055at2759"/>
<dbReference type="RefSeq" id="XP_020126551.1">
    <property type="nucleotide sequence ID" value="XM_020278113.1"/>
</dbReference>
<keyword evidence="3" id="KW-1185">Reference proteome</keyword>
<dbReference type="PANTHER" id="PTHR41677">
    <property type="entry name" value="YALI0B19030P"/>
    <property type="match status" value="1"/>
</dbReference>
<gene>
    <name evidence="2" type="ORF">BKCO1_6300018</name>
</gene>
<name>A0A1J9RCR1_9PEZI</name>
<comment type="caution">
    <text evidence="2">The sequence shown here is derived from an EMBL/GenBank/DDBJ whole genome shotgun (WGS) entry which is preliminary data.</text>
</comment>
<dbReference type="AlphaFoldDB" id="A0A1J9RCR1"/>
<feature type="region of interest" description="Disordered" evidence="1">
    <location>
        <begin position="1"/>
        <end position="35"/>
    </location>
</feature>
<protein>
    <recommendedName>
        <fullName evidence="4">Fe2OG dioxygenase domain-containing protein</fullName>
    </recommendedName>
</protein>